<feature type="transmembrane region" description="Helical" evidence="5">
    <location>
        <begin position="166"/>
        <end position="186"/>
    </location>
</feature>
<feature type="transmembrane region" description="Helical" evidence="5">
    <location>
        <begin position="71"/>
        <end position="96"/>
    </location>
</feature>
<proteinExistence type="predicted"/>
<evidence type="ECO:0000256" key="5">
    <source>
        <dbReference type="SAM" id="Phobius"/>
    </source>
</evidence>
<protein>
    <submittedName>
        <fullName evidence="7">Sterol desaturase</fullName>
    </submittedName>
</protein>
<dbReference type="GO" id="GO:0005506">
    <property type="term" value="F:iron ion binding"/>
    <property type="evidence" value="ECO:0007669"/>
    <property type="project" value="InterPro"/>
</dbReference>
<dbReference type="InterPro" id="IPR006694">
    <property type="entry name" value="Fatty_acid_hydroxylase"/>
</dbReference>
<evidence type="ECO:0000256" key="4">
    <source>
        <dbReference type="ARBA" id="ARBA00023136"/>
    </source>
</evidence>
<reference evidence="7" key="1">
    <citation type="submission" date="2010-01" db="EMBL/GenBank/DDBJ databases">
        <title>Genome fragments of uncultured bacteria from the North Pacific subtropical Gyre.</title>
        <authorList>
            <person name="Pham V.D."/>
            <person name="Delong E.F."/>
        </authorList>
    </citation>
    <scope>NUCLEOTIDE SEQUENCE</scope>
</reference>
<dbReference type="GO" id="GO:0008610">
    <property type="term" value="P:lipid biosynthetic process"/>
    <property type="evidence" value="ECO:0007669"/>
    <property type="project" value="InterPro"/>
</dbReference>
<keyword evidence="3 5" id="KW-1133">Transmembrane helix</keyword>
<name>E7C388_9GAMM</name>
<accession>E7C388</accession>
<organism evidence="7">
    <name type="scientific">uncultured gamma proteobacterium HF0130_26L16</name>
    <dbReference type="NCBI Taxonomy" id="723569"/>
    <lineage>
        <taxon>Bacteria</taxon>
        <taxon>Pseudomonadati</taxon>
        <taxon>Pseudomonadota</taxon>
        <taxon>Gammaproteobacteria</taxon>
        <taxon>environmental samples</taxon>
    </lineage>
</organism>
<dbReference type="InterPro" id="IPR050307">
    <property type="entry name" value="Sterol_Desaturase_Related"/>
</dbReference>
<evidence type="ECO:0000313" key="7">
    <source>
        <dbReference type="EMBL" id="ADI21912.1"/>
    </source>
</evidence>
<comment type="subcellular location">
    <subcellularLocation>
        <location evidence="1">Membrane</location>
    </subcellularLocation>
</comment>
<evidence type="ECO:0000256" key="2">
    <source>
        <dbReference type="ARBA" id="ARBA00022692"/>
    </source>
</evidence>
<dbReference type="GO" id="GO:0016491">
    <property type="term" value="F:oxidoreductase activity"/>
    <property type="evidence" value="ECO:0007669"/>
    <property type="project" value="InterPro"/>
</dbReference>
<dbReference type="PANTHER" id="PTHR11863">
    <property type="entry name" value="STEROL DESATURASE"/>
    <property type="match status" value="1"/>
</dbReference>
<evidence type="ECO:0000256" key="1">
    <source>
        <dbReference type="ARBA" id="ARBA00004370"/>
    </source>
</evidence>
<keyword evidence="4 5" id="KW-0472">Membrane</keyword>
<feature type="transmembrane region" description="Helical" evidence="5">
    <location>
        <begin position="38"/>
        <end position="59"/>
    </location>
</feature>
<feature type="transmembrane region" description="Helical" evidence="5">
    <location>
        <begin position="243"/>
        <end position="264"/>
    </location>
</feature>
<keyword evidence="2 5" id="KW-0812">Transmembrane</keyword>
<feature type="domain" description="Fatty acid hydroxylase" evidence="6">
    <location>
        <begin position="173"/>
        <end position="303"/>
    </location>
</feature>
<feature type="transmembrane region" description="Helical" evidence="5">
    <location>
        <begin position="130"/>
        <end position="154"/>
    </location>
</feature>
<sequence length="325" mass="38195">MPQSSKTWNWAPDLPLAGQSVFVFPPNPWVILKVLSSVWLTISGRVVILFTACTSWLFFTPSLAQCVDLELGWALSIYLRNLCLMVLFAGGLHLYFYTFKMQGEELRFDARDDVRDASVFTLRNQLYDNIFWSIASGLTIWTLYEVLFMWGYANDAIPRITLAGNPVWYCLLFVLIPIWYAFHFYWVHRLEHWKPLYKAVHSVHHRNINTGPWSGNSMHPFEHMIYVASPLIHVIVPSSPLHVIYHFQFTILAAIITHCGYEALLVRGKRVIELGYFFHQLHHRFFDCNYGTDDMPWDRWFRTFHDGTDEATRALREKQRRRGRS</sequence>
<dbReference type="EMBL" id="GU567969">
    <property type="protein sequence ID" value="ADI21912.1"/>
    <property type="molecule type" value="Genomic_DNA"/>
</dbReference>
<dbReference type="Pfam" id="PF04116">
    <property type="entry name" value="FA_hydroxylase"/>
    <property type="match status" value="1"/>
</dbReference>
<evidence type="ECO:0000259" key="6">
    <source>
        <dbReference type="Pfam" id="PF04116"/>
    </source>
</evidence>
<evidence type="ECO:0000256" key="3">
    <source>
        <dbReference type="ARBA" id="ARBA00022989"/>
    </source>
</evidence>
<dbReference type="GO" id="GO:0016020">
    <property type="term" value="C:membrane"/>
    <property type="evidence" value="ECO:0007669"/>
    <property type="project" value="UniProtKB-SubCell"/>
</dbReference>
<dbReference type="AlphaFoldDB" id="E7C388"/>